<gene>
    <name evidence="2" type="ORF">SAMN04488003_108137</name>
</gene>
<dbReference type="AlphaFoldDB" id="A0A1H8DI89"/>
<evidence type="ECO:0000256" key="1">
    <source>
        <dbReference type="SAM" id="SignalP"/>
    </source>
</evidence>
<organism evidence="2 3">
    <name type="scientific">Loktanella fryxellensis</name>
    <dbReference type="NCBI Taxonomy" id="245187"/>
    <lineage>
        <taxon>Bacteria</taxon>
        <taxon>Pseudomonadati</taxon>
        <taxon>Pseudomonadota</taxon>
        <taxon>Alphaproteobacteria</taxon>
        <taxon>Rhodobacterales</taxon>
        <taxon>Roseobacteraceae</taxon>
        <taxon>Loktanella</taxon>
    </lineage>
</organism>
<feature type="signal peptide" evidence="1">
    <location>
        <begin position="1"/>
        <end position="20"/>
    </location>
</feature>
<proteinExistence type="predicted"/>
<feature type="chain" id="PRO_5011685951" evidence="1">
    <location>
        <begin position="21"/>
        <end position="99"/>
    </location>
</feature>
<protein>
    <submittedName>
        <fullName evidence="2">Uncharacterized protein</fullName>
    </submittedName>
</protein>
<keyword evidence="3" id="KW-1185">Reference proteome</keyword>
<accession>A0A1H8DI89</accession>
<evidence type="ECO:0000313" key="3">
    <source>
        <dbReference type="Proteomes" id="UP000199585"/>
    </source>
</evidence>
<dbReference type="STRING" id="245187.SAMN04488003_108137"/>
<dbReference type="OrthoDB" id="9810895at2"/>
<reference evidence="2 3" key="1">
    <citation type="submission" date="2016-10" db="EMBL/GenBank/DDBJ databases">
        <authorList>
            <person name="de Groot N.N."/>
        </authorList>
    </citation>
    <scope>NUCLEOTIDE SEQUENCE [LARGE SCALE GENOMIC DNA]</scope>
    <source>
        <strain evidence="2 3">DSM 16213</strain>
    </source>
</reference>
<dbReference type="RefSeq" id="WP_089901597.1">
    <property type="nucleotide sequence ID" value="NZ_FOCI01000008.1"/>
</dbReference>
<dbReference type="Proteomes" id="UP000199585">
    <property type="component" value="Unassembled WGS sequence"/>
</dbReference>
<keyword evidence="1" id="KW-0732">Signal</keyword>
<name>A0A1H8DI89_9RHOB</name>
<dbReference type="EMBL" id="FOCI01000008">
    <property type="protein sequence ID" value="SEN06247.1"/>
    <property type="molecule type" value="Genomic_DNA"/>
</dbReference>
<evidence type="ECO:0000313" key="2">
    <source>
        <dbReference type="EMBL" id="SEN06247.1"/>
    </source>
</evidence>
<sequence length="99" mass="10293">MIRLPLLTCLALLTPFPASAQGATCLPLDDMRDLLRQHYAEAPLGLGLTADGAVLELLTAADGTWTITLTTAGGPTCIVASGTAFGLMHRDGLYPSQPV</sequence>